<protein>
    <submittedName>
        <fullName evidence="1">Uncharacterized protein</fullName>
    </submittedName>
</protein>
<evidence type="ECO:0000313" key="1">
    <source>
        <dbReference type="EMBL" id="EFL23185.1"/>
    </source>
</evidence>
<evidence type="ECO:0000313" key="2">
    <source>
        <dbReference type="Proteomes" id="UP000003963"/>
    </source>
</evidence>
<keyword evidence="2" id="KW-1185">Reference proteome</keyword>
<name>D9WEE6_9ACTN</name>
<proteinExistence type="predicted"/>
<dbReference type="HOGENOM" id="CLU_2792218_0_0_11"/>
<dbReference type="Proteomes" id="UP000003963">
    <property type="component" value="Unassembled WGS sequence"/>
</dbReference>
<gene>
    <name evidence="1" type="ORF">SSOG_02899</name>
</gene>
<organism evidence="1 2">
    <name type="scientific">Streptomyces himastatinicus ATCC 53653</name>
    <dbReference type="NCBI Taxonomy" id="457427"/>
    <lineage>
        <taxon>Bacteria</taxon>
        <taxon>Bacillati</taxon>
        <taxon>Actinomycetota</taxon>
        <taxon>Actinomycetes</taxon>
        <taxon>Kitasatosporales</taxon>
        <taxon>Streptomycetaceae</taxon>
        <taxon>Streptomyces</taxon>
        <taxon>Streptomyces violaceusniger group</taxon>
    </lineage>
</organism>
<dbReference type="EMBL" id="GG657754">
    <property type="protein sequence ID" value="EFL23185.1"/>
    <property type="molecule type" value="Genomic_DNA"/>
</dbReference>
<dbReference type="STRING" id="457427.SSOG_02899"/>
<sequence length="68" mass="7440">MERDGRAFPGTREAGLQPRIQEIFEDLGVLGAIRAAGGTYPLMMRWDGATPLGTVDIMERNAPTPDRP</sequence>
<accession>D9WEE6</accession>
<dbReference type="AlphaFoldDB" id="D9WEE6"/>
<reference evidence="1 2" key="1">
    <citation type="submission" date="2009-02" db="EMBL/GenBank/DDBJ databases">
        <title>Annotation of Streptomyces hygroscopicus strain ATCC 53653.</title>
        <authorList>
            <consortium name="The Broad Institute Genome Sequencing Platform"/>
            <consortium name="Broad Institute Microbial Sequencing Center"/>
            <person name="Fischbach M."/>
            <person name="Godfrey P."/>
            <person name="Ward D."/>
            <person name="Young S."/>
            <person name="Zeng Q."/>
            <person name="Koehrsen M."/>
            <person name="Alvarado L."/>
            <person name="Berlin A.M."/>
            <person name="Bochicchio J."/>
            <person name="Borenstein D."/>
            <person name="Chapman S.B."/>
            <person name="Chen Z."/>
            <person name="Engels R."/>
            <person name="Freedman E."/>
            <person name="Gellesch M."/>
            <person name="Goldberg J."/>
            <person name="Griggs A."/>
            <person name="Gujja S."/>
            <person name="Heilman E.R."/>
            <person name="Heiman D.I."/>
            <person name="Hepburn T.A."/>
            <person name="Howarth C."/>
            <person name="Jen D."/>
            <person name="Larson L."/>
            <person name="Lewis B."/>
            <person name="Mehta T."/>
            <person name="Park D."/>
            <person name="Pearson M."/>
            <person name="Richards J."/>
            <person name="Roberts A."/>
            <person name="Saif S."/>
            <person name="Shea T.D."/>
            <person name="Shenoy N."/>
            <person name="Sisk P."/>
            <person name="Stolte C."/>
            <person name="Sykes S.N."/>
            <person name="Thomson T."/>
            <person name="Walk T."/>
            <person name="White J."/>
            <person name="Yandava C."/>
            <person name="Straight P."/>
            <person name="Clardy J."/>
            <person name="Hung D."/>
            <person name="Kolter R."/>
            <person name="Mekalanos J."/>
            <person name="Walker S."/>
            <person name="Walsh C.T."/>
            <person name="Wieland-Brown L.C."/>
            <person name="Haas B."/>
            <person name="Nusbaum C."/>
            <person name="Birren B."/>
        </authorList>
    </citation>
    <scope>NUCLEOTIDE SEQUENCE [LARGE SCALE GENOMIC DNA]</scope>
    <source>
        <strain evidence="1 2">ATCC 53653</strain>
    </source>
</reference>